<organism evidence="3 4">
    <name type="scientific">Ktedonobacter robiniae</name>
    <dbReference type="NCBI Taxonomy" id="2778365"/>
    <lineage>
        <taxon>Bacteria</taxon>
        <taxon>Bacillati</taxon>
        <taxon>Chloroflexota</taxon>
        <taxon>Ktedonobacteria</taxon>
        <taxon>Ktedonobacterales</taxon>
        <taxon>Ktedonobacteraceae</taxon>
        <taxon>Ktedonobacter</taxon>
    </lineage>
</organism>
<dbReference type="InterPro" id="IPR011032">
    <property type="entry name" value="GroES-like_sf"/>
</dbReference>
<evidence type="ECO:0000259" key="2">
    <source>
        <dbReference type="SMART" id="SM00829"/>
    </source>
</evidence>
<evidence type="ECO:0000313" key="3">
    <source>
        <dbReference type="EMBL" id="GHO55779.1"/>
    </source>
</evidence>
<feature type="domain" description="Enoyl reductase (ER)" evidence="2">
    <location>
        <begin position="19"/>
        <end position="327"/>
    </location>
</feature>
<comment type="caution">
    <text evidence="3">The sequence shown here is derived from an EMBL/GenBank/DDBJ whole genome shotgun (WGS) entry which is preliminary data.</text>
</comment>
<dbReference type="Pfam" id="PF00107">
    <property type="entry name" value="ADH_zinc_N"/>
    <property type="match status" value="1"/>
</dbReference>
<dbReference type="InterPro" id="IPR041694">
    <property type="entry name" value="ADH_N_2"/>
</dbReference>
<gene>
    <name evidence="3" type="ORF">KSB_42540</name>
</gene>
<dbReference type="InterPro" id="IPR036291">
    <property type="entry name" value="NAD(P)-bd_dom_sf"/>
</dbReference>
<reference evidence="3 4" key="1">
    <citation type="journal article" date="2021" name="Int. J. Syst. Evol. Microbiol.">
        <title>Reticulibacter mediterranei gen. nov., sp. nov., within the new family Reticulibacteraceae fam. nov., and Ktedonospora formicarum gen. nov., sp. nov., Ktedonobacter robiniae sp. nov., Dictyobacter formicarum sp. nov. and Dictyobacter arantiisoli sp. nov., belonging to the class Ktedonobacteria.</title>
        <authorList>
            <person name="Yabe S."/>
            <person name="Zheng Y."/>
            <person name="Wang C.M."/>
            <person name="Sakai Y."/>
            <person name="Abe K."/>
            <person name="Yokota A."/>
            <person name="Donadio S."/>
            <person name="Cavaletti L."/>
            <person name="Monciardini P."/>
        </authorList>
    </citation>
    <scope>NUCLEOTIDE SEQUENCE [LARGE SCALE GENOMIC DNA]</scope>
    <source>
        <strain evidence="3 4">SOSP1-30</strain>
    </source>
</reference>
<accession>A0ABQ3USR6</accession>
<dbReference type="SUPFAM" id="SSF51735">
    <property type="entry name" value="NAD(P)-binding Rossmann-fold domains"/>
    <property type="match status" value="1"/>
</dbReference>
<name>A0ABQ3USR6_9CHLR</name>
<proteinExistence type="predicted"/>
<dbReference type="RefSeq" id="WP_201372424.1">
    <property type="nucleotide sequence ID" value="NZ_BNJG01000002.1"/>
</dbReference>
<dbReference type="PANTHER" id="PTHR43205:SF7">
    <property type="entry name" value="PROSTAGLANDIN REDUCTASE 1"/>
    <property type="match status" value="1"/>
</dbReference>
<dbReference type="Pfam" id="PF16884">
    <property type="entry name" value="ADH_N_2"/>
    <property type="match status" value="1"/>
</dbReference>
<evidence type="ECO:0000313" key="4">
    <source>
        <dbReference type="Proteomes" id="UP000654345"/>
    </source>
</evidence>
<sequence>MENKAIMVHQVSRPQGWPATEHFAFVEVPISWPEAGEALVENIYLSVDPYMRSSMDAGWDLHAPLDGRAIGRVVESRIPHLVRGDLVLHRKGWRTHALVRAEDVQVLPQVPAVPSSAYLGILGGTGLAAYVALTRIAHLQTGESVFISAAAGGVGSAAGQIARLLGASRVIGSAGSAAKVTHLTKDLGFDAAFDYHDGPVSELLTQVAPQGIDIYLDNVGGEHLEAAISTLHEHGRVALCGAVAQYNSTEPPVAPRNLFNVVLKSLRLEGFSVRDYQHVRGELEELLTPHIQSGRIIVDQTVIEGFGHIVNAFLGMLHGDNMGKMIVQVTN</sequence>
<dbReference type="EMBL" id="BNJG01000002">
    <property type="protein sequence ID" value="GHO55779.1"/>
    <property type="molecule type" value="Genomic_DNA"/>
</dbReference>
<evidence type="ECO:0000256" key="1">
    <source>
        <dbReference type="ARBA" id="ARBA00023002"/>
    </source>
</evidence>
<dbReference type="SMART" id="SM00829">
    <property type="entry name" value="PKS_ER"/>
    <property type="match status" value="1"/>
</dbReference>
<dbReference type="PANTHER" id="PTHR43205">
    <property type="entry name" value="PROSTAGLANDIN REDUCTASE"/>
    <property type="match status" value="1"/>
</dbReference>
<dbReference type="InterPro" id="IPR020843">
    <property type="entry name" value="ER"/>
</dbReference>
<dbReference type="Gene3D" id="3.40.50.720">
    <property type="entry name" value="NAD(P)-binding Rossmann-like Domain"/>
    <property type="match status" value="1"/>
</dbReference>
<keyword evidence="1" id="KW-0560">Oxidoreductase</keyword>
<protein>
    <submittedName>
        <fullName evidence="3">NADP-dependent oxidoreductase</fullName>
    </submittedName>
</protein>
<keyword evidence="4" id="KW-1185">Reference proteome</keyword>
<dbReference type="InterPro" id="IPR013149">
    <property type="entry name" value="ADH-like_C"/>
</dbReference>
<dbReference type="CDD" id="cd05288">
    <property type="entry name" value="PGDH"/>
    <property type="match status" value="1"/>
</dbReference>
<dbReference type="InterPro" id="IPR045010">
    <property type="entry name" value="MDR_fam"/>
</dbReference>
<dbReference type="SUPFAM" id="SSF50129">
    <property type="entry name" value="GroES-like"/>
    <property type="match status" value="1"/>
</dbReference>
<dbReference type="Proteomes" id="UP000654345">
    <property type="component" value="Unassembled WGS sequence"/>
</dbReference>
<dbReference type="Gene3D" id="3.90.180.10">
    <property type="entry name" value="Medium-chain alcohol dehydrogenases, catalytic domain"/>
    <property type="match status" value="1"/>
</dbReference>